<dbReference type="InterPro" id="IPR018639">
    <property type="entry name" value="DUF2062"/>
</dbReference>
<gene>
    <name evidence="3" type="ORF">DL238_14200</name>
</gene>
<keyword evidence="1" id="KW-0812">Transmembrane</keyword>
<feature type="domain" description="DUF2062" evidence="2">
    <location>
        <begin position="2"/>
        <end position="141"/>
    </location>
</feature>
<evidence type="ECO:0000313" key="3">
    <source>
        <dbReference type="EMBL" id="RDS76125.1"/>
    </source>
</evidence>
<keyword evidence="4" id="KW-1185">Reference proteome</keyword>
<dbReference type="PANTHER" id="PTHR40547:SF1">
    <property type="entry name" value="SLL0298 PROTEIN"/>
    <property type="match status" value="1"/>
</dbReference>
<dbReference type="Pfam" id="PF09835">
    <property type="entry name" value="DUF2062"/>
    <property type="match status" value="1"/>
</dbReference>
<comment type="caution">
    <text evidence="3">The sequence shown here is derived from an EMBL/GenBank/DDBJ whole genome shotgun (WGS) entry which is preliminary data.</text>
</comment>
<organism evidence="3 4">
    <name type="scientific">Alteriqipengyuania lutimaris</name>
    <dbReference type="NCBI Taxonomy" id="1538146"/>
    <lineage>
        <taxon>Bacteria</taxon>
        <taxon>Pseudomonadati</taxon>
        <taxon>Pseudomonadota</taxon>
        <taxon>Alphaproteobacteria</taxon>
        <taxon>Sphingomonadales</taxon>
        <taxon>Erythrobacteraceae</taxon>
        <taxon>Alteriqipengyuania</taxon>
    </lineage>
</organism>
<keyword evidence="1" id="KW-0472">Membrane</keyword>
<dbReference type="PANTHER" id="PTHR40547">
    <property type="entry name" value="SLL0298 PROTEIN"/>
    <property type="match status" value="1"/>
</dbReference>
<evidence type="ECO:0000256" key="1">
    <source>
        <dbReference type="SAM" id="Phobius"/>
    </source>
</evidence>
<sequence>MAHRFLSPELWRFTRRNVPRGVALGLFAGFVIPIGQIFLALVLAFTVRANVPIASGVTLVTNPLTFPFWVWAANRVGHKVLTFAPETSAVMLEDHSIMSLAGLFDAAGATVLGFLLFATLFPPLGYIVTKGFWRLAMGRRRKNRLIRAARRRADIEASRDGAEA</sequence>
<proteinExistence type="predicted"/>
<keyword evidence="1" id="KW-1133">Transmembrane helix</keyword>
<accession>A0A395LHJ1</accession>
<dbReference type="OrthoDB" id="7390525at2"/>
<dbReference type="AlphaFoldDB" id="A0A395LHJ1"/>
<dbReference type="EMBL" id="QRBB01000002">
    <property type="protein sequence ID" value="RDS76125.1"/>
    <property type="molecule type" value="Genomic_DNA"/>
</dbReference>
<evidence type="ECO:0000313" key="4">
    <source>
        <dbReference type="Proteomes" id="UP000254101"/>
    </source>
</evidence>
<protein>
    <submittedName>
        <fullName evidence="3">DUF2062 domain-containing protein</fullName>
    </submittedName>
</protein>
<reference evidence="3 4" key="1">
    <citation type="submission" date="2018-07" db="EMBL/GenBank/DDBJ databases">
        <title>Erythrobacter nanhaiensis sp. nov., a novel member of the genus Erythrobacter isolated from the South China Sea.</title>
        <authorList>
            <person name="Chen X."/>
            <person name="Liu J."/>
        </authorList>
    </citation>
    <scope>NUCLEOTIDE SEQUENCE [LARGE SCALE GENOMIC DNA]</scope>
    <source>
        <strain evidence="3 4">S-5</strain>
    </source>
</reference>
<feature type="transmembrane region" description="Helical" evidence="1">
    <location>
        <begin position="106"/>
        <end position="133"/>
    </location>
</feature>
<evidence type="ECO:0000259" key="2">
    <source>
        <dbReference type="Pfam" id="PF09835"/>
    </source>
</evidence>
<feature type="transmembrane region" description="Helical" evidence="1">
    <location>
        <begin position="21"/>
        <end position="45"/>
    </location>
</feature>
<dbReference type="Proteomes" id="UP000254101">
    <property type="component" value="Unassembled WGS sequence"/>
</dbReference>
<name>A0A395LHJ1_9SPHN</name>